<evidence type="ECO:0000313" key="1">
    <source>
        <dbReference type="EMBL" id="KAF1986795.1"/>
    </source>
</evidence>
<keyword evidence="2" id="KW-1185">Reference proteome</keyword>
<dbReference type="AlphaFoldDB" id="A0A6G1H0T8"/>
<dbReference type="OrthoDB" id="5398371at2759"/>
<accession>A0A6G1H0T8</accession>
<gene>
    <name evidence="1" type="ORF">K402DRAFT_354886</name>
</gene>
<dbReference type="Proteomes" id="UP000800041">
    <property type="component" value="Unassembled WGS sequence"/>
</dbReference>
<protein>
    <recommendedName>
        <fullName evidence="3">BTB domain-containing protein</fullName>
    </recommendedName>
</protein>
<evidence type="ECO:0008006" key="3">
    <source>
        <dbReference type="Google" id="ProtNLM"/>
    </source>
</evidence>
<dbReference type="EMBL" id="ML977155">
    <property type="protein sequence ID" value="KAF1986795.1"/>
    <property type="molecule type" value="Genomic_DNA"/>
</dbReference>
<name>A0A6G1H0T8_9PEZI</name>
<sequence>MSPASQRGDRVDLEPESAIIIISPRGDLILNVHDDSREEVFSYRVEAGCLRPASHYFANLLHPSKFWEGVSIANKLEDLLELYGTIEDVDTKLLPRVDILDIGSISNVTTIRNIAADFFRALHGMDLSTPSPPVVNIANLAIVADRFNAVQAFARFVRRKRYLQTIDGKTRNGMRADLPEERIRQKLLIGVMLDYPAWITLYSKRLIVRSSSRWRPEAPPDYDSALWWDLPQGVEEELMFRRECVLETIQSLQSHFLKLYTSGERQCKLGYDTSASCDSFQLGEMVKFFTRLDNIRLCGTIYGSDLIPPYLGDIDRLIESLRQCPTYQIDGNHAHCGLRTRLIPLLDLIQSHLSMDAGSLGVGLCGECWQKRREEYCWYNANRPVLWTKPNFRLTGRAPAGQCMTRHTVVRDMFMATQRDWTANGG</sequence>
<evidence type="ECO:0000313" key="2">
    <source>
        <dbReference type="Proteomes" id="UP000800041"/>
    </source>
</evidence>
<organism evidence="1 2">
    <name type="scientific">Aulographum hederae CBS 113979</name>
    <dbReference type="NCBI Taxonomy" id="1176131"/>
    <lineage>
        <taxon>Eukaryota</taxon>
        <taxon>Fungi</taxon>
        <taxon>Dikarya</taxon>
        <taxon>Ascomycota</taxon>
        <taxon>Pezizomycotina</taxon>
        <taxon>Dothideomycetes</taxon>
        <taxon>Pleosporomycetidae</taxon>
        <taxon>Aulographales</taxon>
        <taxon>Aulographaceae</taxon>
    </lineage>
</organism>
<proteinExistence type="predicted"/>
<reference evidence="1" key="1">
    <citation type="journal article" date="2020" name="Stud. Mycol.">
        <title>101 Dothideomycetes genomes: a test case for predicting lifestyles and emergence of pathogens.</title>
        <authorList>
            <person name="Haridas S."/>
            <person name="Albert R."/>
            <person name="Binder M."/>
            <person name="Bloem J."/>
            <person name="Labutti K."/>
            <person name="Salamov A."/>
            <person name="Andreopoulos B."/>
            <person name="Baker S."/>
            <person name="Barry K."/>
            <person name="Bills G."/>
            <person name="Bluhm B."/>
            <person name="Cannon C."/>
            <person name="Castanera R."/>
            <person name="Culley D."/>
            <person name="Daum C."/>
            <person name="Ezra D."/>
            <person name="Gonzalez J."/>
            <person name="Henrissat B."/>
            <person name="Kuo A."/>
            <person name="Liang C."/>
            <person name="Lipzen A."/>
            <person name="Lutzoni F."/>
            <person name="Magnuson J."/>
            <person name="Mondo S."/>
            <person name="Nolan M."/>
            <person name="Ohm R."/>
            <person name="Pangilinan J."/>
            <person name="Park H.-J."/>
            <person name="Ramirez L."/>
            <person name="Alfaro M."/>
            <person name="Sun H."/>
            <person name="Tritt A."/>
            <person name="Yoshinaga Y."/>
            <person name="Zwiers L.-H."/>
            <person name="Turgeon B."/>
            <person name="Goodwin S."/>
            <person name="Spatafora J."/>
            <person name="Crous P."/>
            <person name="Grigoriev I."/>
        </authorList>
    </citation>
    <scope>NUCLEOTIDE SEQUENCE</scope>
    <source>
        <strain evidence="1">CBS 113979</strain>
    </source>
</reference>